<keyword evidence="3" id="KW-1185">Reference proteome</keyword>
<feature type="region of interest" description="Disordered" evidence="1">
    <location>
        <begin position="1"/>
        <end position="23"/>
    </location>
</feature>
<proteinExistence type="predicted"/>
<sequence>MTNEKQTAEASAAHEGNPGAPTVTSTLLEVHEVLETQGEPEGWPLGLVERIQLALRDAGALP</sequence>
<dbReference type="EMBL" id="CP071090">
    <property type="protein sequence ID" value="QSQ24889.1"/>
    <property type="molecule type" value="Genomic_DNA"/>
</dbReference>
<evidence type="ECO:0000313" key="2">
    <source>
        <dbReference type="EMBL" id="QSQ24889.1"/>
    </source>
</evidence>
<gene>
    <name evidence="2" type="ORF">JY651_08100</name>
</gene>
<name>A0ABX7P336_9BACT</name>
<reference evidence="2 3" key="1">
    <citation type="submission" date="2021-02" db="EMBL/GenBank/DDBJ databases">
        <title>De Novo genome assembly of isolated myxobacteria.</title>
        <authorList>
            <person name="Stevens D.C."/>
        </authorList>
    </citation>
    <scope>NUCLEOTIDE SEQUENCE [LARGE SCALE GENOMIC DNA]</scope>
    <source>
        <strain evidence="3">SCPEA02</strain>
    </source>
</reference>
<dbReference type="Proteomes" id="UP000662747">
    <property type="component" value="Chromosome"/>
</dbReference>
<evidence type="ECO:0000256" key="1">
    <source>
        <dbReference type="SAM" id="MobiDB-lite"/>
    </source>
</evidence>
<organism evidence="2 3">
    <name type="scientific">Pyxidicoccus parkwayensis</name>
    <dbReference type="NCBI Taxonomy" id="2813578"/>
    <lineage>
        <taxon>Bacteria</taxon>
        <taxon>Pseudomonadati</taxon>
        <taxon>Myxococcota</taxon>
        <taxon>Myxococcia</taxon>
        <taxon>Myxococcales</taxon>
        <taxon>Cystobacterineae</taxon>
        <taxon>Myxococcaceae</taxon>
        <taxon>Pyxidicoccus</taxon>
    </lineage>
</organism>
<evidence type="ECO:0000313" key="3">
    <source>
        <dbReference type="Proteomes" id="UP000662747"/>
    </source>
</evidence>
<protein>
    <submittedName>
        <fullName evidence="2">Uncharacterized protein</fullName>
    </submittedName>
</protein>
<accession>A0ABX7P336</accession>
<dbReference type="RefSeq" id="WP_206726449.1">
    <property type="nucleotide sequence ID" value="NZ_CP071090.1"/>
</dbReference>